<protein>
    <recommendedName>
        <fullName evidence="4">F-box domain-containing protein</fullName>
    </recommendedName>
</protein>
<sequence length="644" mass="72417">MISTLEDKLATNYVPTTEEVASIRHDLADSEDHLCRLSIQVDELQSRCDQLVDEQQLLSISLAKYKGMLSPFRRLIPDILQEIFYHCLPTSHNAVISNREAPLLLGEVCRHWRDVSRSTPRLWSSIHITLPALTPYDPAHPNSNSTLLSAASSWLSRSGVLPLRISFSSNIYSRLSNIPTNAHVQPFLDLFSTFSPRWKAISFRLENYDWDEFFDRFDAKSAPLLECIHLDGTHIRPTSPGMAPNLLTPAKNYNIFTAPQLLSISIPAFASHILEMPVNWSQLTELDLSNGALALRVVQKALSRSPNLRICAVFILAEWNDFGAGDDPYSPSRIVLSELGTLSIRDDLVAQRVIGAFFESLIAPKLRHLSFRRGMSWGGHGSSEERTMIRSLNAFCHSLVHPLQELELDANSTSSESVMQVLESLPDLKRLSLHSQGQPEIHGDMPYPPWMSPNAFYLTDELLRRFIPKLITVRHHGSNPAGRDTIQSTDNWDTDSDSESEASALDVPLVGLFNSPSTDSGSETRNIVNRLCPNLEAFHCSGAMFSEESLLEFIRARTLKHRELGVVRLRRVGVSFVSGRKPDSSFAEQILKLAEQTETTIIINYPEPLLPFPAPYEPPFSVYQGIDHSDYNMISFFPTRFGPW</sequence>
<evidence type="ECO:0000313" key="3">
    <source>
        <dbReference type="Proteomes" id="UP001213000"/>
    </source>
</evidence>
<feature type="region of interest" description="Disordered" evidence="1">
    <location>
        <begin position="477"/>
        <end position="500"/>
    </location>
</feature>
<reference evidence="2" key="1">
    <citation type="submission" date="2022-07" db="EMBL/GenBank/DDBJ databases">
        <title>Genome Sequence of Leucocoprinus birnbaumii.</title>
        <authorList>
            <person name="Buettner E."/>
        </authorList>
    </citation>
    <scope>NUCLEOTIDE SEQUENCE</scope>
    <source>
        <strain evidence="2">VT141</strain>
    </source>
</reference>
<dbReference type="Gene3D" id="3.80.10.10">
    <property type="entry name" value="Ribonuclease Inhibitor"/>
    <property type="match status" value="1"/>
</dbReference>
<name>A0AAD5VHT4_9AGAR</name>
<evidence type="ECO:0000256" key="1">
    <source>
        <dbReference type="SAM" id="MobiDB-lite"/>
    </source>
</evidence>
<dbReference type="Proteomes" id="UP001213000">
    <property type="component" value="Unassembled WGS sequence"/>
</dbReference>
<dbReference type="EMBL" id="JANIEX010001230">
    <property type="protein sequence ID" value="KAJ3560144.1"/>
    <property type="molecule type" value="Genomic_DNA"/>
</dbReference>
<comment type="caution">
    <text evidence="2">The sequence shown here is derived from an EMBL/GenBank/DDBJ whole genome shotgun (WGS) entry which is preliminary data.</text>
</comment>
<evidence type="ECO:0000313" key="2">
    <source>
        <dbReference type="EMBL" id="KAJ3560144.1"/>
    </source>
</evidence>
<organism evidence="2 3">
    <name type="scientific">Leucocoprinus birnbaumii</name>
    <dbReference type="NCBI Taxonomy" id="56174"/>
    <lineage>
        <taxon>Eukaryota</taxon>
        <taxon>Fungi</taxon>
        <taxon>Dikarya</taxon>
        <taxon>Basidiomycota</taxon>
        <taxon>Agaricomycotina</taxon>
        <taxon>Agaricomycetes</taxon>
        <taxon>Agaricomycetidae</taxon>
        <taxon>Agaricales</taxon>
        <taxon>Agaricineae</taxon>
        <taxon>Agaricaceae</taxon>
        <taxon>Leucocoprinus</taxon>
    </lineage>
</organism>
<evidence type="ECO:0008006" key="4">
    <source>
        <dbReference type="Google" id="ProtNLM"/>
    </source>
</evidence>
<dbReference type="InterPro" id="IPR032675">
    <property type="entry name" value="LRR_dom_sf"/>
</dbReference>
<dbReference type="AlphaFoldDB" id="A0AAD5VHT4"/>
<proteinExistence type="predicted"/>
<dbReference type="SUPFAM" id="SSF52047">
    <property type="entry name" value="RNI-like"/>
    <property type="match status" value="1"/>
</dbReference>
<keyword evidence="3" id="KW-1185">Reference proteome</keyword>
<gene>
    <name evidence="2" type="ORF">NP233_g11028</name>
</gene>
<accession>A0AAD5VHT4</accession>